<dbReference type="Proteomes" id="UP000663937">
    <property type="component" value="Chromosome"/>
</dbReference>
<gene>
    <name evidence="1" type="ORF">J4E96_15365</name>
</gene>
<dbReference type="AlphaFoldDB" id="A0A8A4Z9X6"/>
<keyword evidence="2" id="KW-1185">Reference proteome</keyword>
<dbReference type="KEGG" id="psic:J4E96_15365"/>
<protein>
    <submittedName>
        <fullName evidence="1">Uncharacterized protein</fullName>
    </submittedName>
</protein>
<name>A0A8A4Z9X6_9MICO</name>
<evidence type="ECO:0000313" key="2">
    <source>
        <dbReference type="Proteomes" id="UP000663937"/>
    </source>
</evidence>
<organism evidence="1 2">
    <name type="scientific">Pengzhenrongella sicca</name>
    <dbReference type="NCBI Taxonomy" id="2819238"/>
    <lineage>
        <taxon>Bacteria</taxon>
        <taxon>Bacillati</taxon>
        <taxon>Actinomycetota</taxon>
        <taxon>Actinomycetes</taxon>
        <taxon>Micrococcales</taxon>
        <taxon>Pengzhenrongella</taxon>
    </lineage>
</organism>
<sequence length="236" mass="24456">MPTIPEQDAVDLRRRARSSGSRVARRLVDQPLRSLGVGAAVLVLAATAGFGGLESAIAPTLAPVVPGTSVAAAPFEITLDKVLWTAELPGAYLTSDGNRWLAITATVTNTADSSVVDPVIDALALAGVAGLVKEPVRGTDRVTSSARLLLADGSSPFPVQPGLAYDLVFLFEQSGEVPPPTEVTVQVLGHTSRPSTLDRTQGWFDPTVVAQATLPLREAVDTAAVDNAAVDNGAQE</sequence>
<evidence type="ECO:0000313" key="1">
    <source>
        <dbReference type="EMBL" id="QTE28712.1"/>
    </source>
</evidence>
<proteinExistence type="predicted"/>
<accession>A0A8A4Z9X6</accession>
<dbReference type="RefSeq" id="WP_227422956.1">
    <property type="nucleotide sequence ID" value="NZ_CP071868.1"/>
</dbReference>
<dbReference type="EMBL" id="CP071868">
    <property type="protein sequence ID" value="QTE28712.1"/>
    <property type="molecule type" value="Genomic_DNA"/>
</dbReference>
<reference evidence="1" key="1">
    <citation type="submission" date="2021-03" db="EMBL/GenBank/DDBJ databases">
        <title>Pengzhenrongella sicca gen. nov., sp. nov., a new member of suborder Micrococcineae isolated from High-Arctic tundra soil.</title>
        <authorList>
            <person name="Peng F."/>
        </authorList>
    </citation>
    <scope>NUCLEOTIDE SEQUENCE</scope>
    <source>
        <strain evidence="1">LRZ-2</strain>
    </source>
</reference>